<evidence type="ECO:0000256" key="5">
    <source>
        <dbReference type="ARBA" id="ARBA00022490"/>
    </source>
</evidence>
<accession>A0A9Q9C319</accession>
<feature type="domain" description="Anamorsin C-terminal" evidence="10">
    <location>
        <begin position="66"/>
        <end position="98"/>
    </location>
</feature>
<keyword evidence="4" id="KW-0004">4Fe-4S</keyword>
<evidence type="ECO:0000313" key="13">
    <source>
        <dbReference type="Proteomes" id="UP001059546"/>
    </source>
</evidence>
<sequence length="112" mass="12387">MEGKEELRELLRSIIKKSTDPRARAQNEYLTDEDKVVQKNERASVKKRACKDCTCGLKEKQEVVARSACGNCHKGDAFRCSGCPSLGLPPYEPGEVVSFSTSLNDGFQDSSE</sequence>
<reference evidence="12 14" key="2">
    <citation type="submission" date="2023-02" db="EMBL/GenBank/DDBJ databases">
        <title>Encephalitozoon hellem ATCC 50451 complete genome.</title>
        <authorList>
            <person name="Mascarenhas dos Santos A.C."/>
            <person name="Julian A.T."/>
            <person name="Pombert J.-F."/>
        </authorList>
    </citation>
    <scope>NUCLEOTIDE SEQUENCE [LARGE SCALE GENOMIC DNA]</scope>
    <source>
        <strain evidence="12 14">ATCC 50451</strain>
    </source>
</reference>
<comment type="similarity">
    <text evidence="3">Belongs to the anamorsin family.</text>
</comment>
<dbReference type="PANTHER" id="PTHR13273">
    <property type="entry name" value="ANAMORSIN"/>
    <property type="match status" value="1"/>
</dbReference>
<evidence type="ECO:0000256" key="8">
    <source>
        <dbReference type="ARBA" id="ARBA00023014"/>
    </source>
</evidence>
<evidence type="ECO:0000256" key="9">
    <source>
        <dbReference type="ARBA" id="ARBA00023128"/>
    </source>
</evidence>
<gene>
    <name evidence="11" type="ORF">GPU96_02g02800</name>
    <name evidence="12" type="ORF">PFJ87_02g00610</name>
</gene>
<proteinExistence type="inferred from homology"/>
<dbReference type="GO" id="GO:0016226">
    <property type="term" value="P:iron-sulfur cluster assembly"/>
    <property type="evidence" value="ECO:0007669"/>
    <property type="project" value="InterPro"/>
</dbReference>
<keyword evidence="14" id="KW-1185">Reference proteome</keyword>
<keyword evidence="9" id="KW-0496">Mitochondrion</keyword>
<dbReference type="InterPro" id="IPR046408">
    <property type="entry name" value="CIAPIN1"/>
</dbReference>
<evidence type="ECO:0000256" key="4">
    <source>
        <dbReference type="ARBA" id="ARBA00022485"/>
    </source>
</evidence>
<dbReference type="GO" id="GO:0046872">
    <property type="term" value="F:metal ion binding"/>
    <property type="evidence" value="ECO:0007669"/>
    <property type="project" value="UniProtKB-KW"/>
</dbReference>
<dbReference type="AlphaFoldDB" id="A0A9Q9C319"/>
<dbReference type="EMBL" id="CP119063">
    <property type="protein sequence ID" value="WEL38025.1"/>
    <property type="molecule type" value="Genomic_DNA"/>
</dbReference>
<keyword evidence="8" id="KW-0411">Iron-sulfur</keyword>
<comment type="subcellular location">
    <subcellularLocation>
        <location evidence="2">Cytoplasm</location>
    </subcellularLocation>
</comment>
<evidence type="ECO:0000313" key="11">
    <source>
        <dbReference type="EMBL" id="UTX42570.1"/>
    </source>
</evidence>
<organism evidence="11 13">
    <name type="scientific">Encephalitozoon hellem</name>
    <name type="common">Microsporidian parasite</name>
    <dbReference type="NCBI Taxonomy" id="27973"/>
    <lineage>
        <taxon>Eukaryota</taxon>
        <taxon>Fungi</taxon>
        <taxon>Fungi incertae sedis</taxon>
        <taxon>Microsporidia</taxon>
        <taxon>Unikaryonidae</taxon>
        <taxon>Encephalitozoon</taxon>
    </lineage>
</organism>
<dbReference type="PANTHER" id="PTHR13273:SF14">
    <property type="entry name" value="ANAMORSIN"/>
    <property type="match status" value="1"/>
</dbReference>
<evidence type="ECO:0000256" key="1">
    <source>
        <dbReference type="ARBA" id="ARBA00001966"/>
    </source>
</evidence>
<dbReference type="Proteomes" id="UP001059546">
    <property type="component" value="Chromosome II"/>
</dbReference>
<dbReference type="EMBL" id="CP075148">
    <property type="protein sequence ID" value="UTX42570.1"/>
    <property type="molecule type" value="Genomic_DNA"/>
</dbReference>
<dbReference type="Pfam" id="PF05093">
    <property type="entry name" value="CIAPIN1"/>
    <property type="match status" value="1"/>
</dbReference>
<evidence type="ECO:0000313" key="14">
    <source>
        <dbReference type="Proteomes" id="UP001217963"/>
    </source>
</evidence>
<evidence type="ECO:0000256" key="2">
    <source>
        <dbReference type="ARBA" id="ARBA00004496"/>
    </source>
</evidence>
<dbReference type="GO" id="GO:0051539">
    <property type="term" value="F:4 iron, 4 sulfur cluster binding"/>
    <property type="evidence" value="ECO:0007669"/>
    <property type="project" value="UniProtKB-KW"/>
</dbReference>
<dbReference type="Proteomes" id="UP001217963">
    <property type="component" value="Chromosome II"/>
</dbReference>
<evidence type="ECO:0000313" key="12">
    <source>
        <dbReference type="EMBL" id="WEL38025.1"/>
    </source>
</evidence>
<evidence type="ECO:0000259" key="10">
    <source>
        <dbReference type="Pfam" id="PF05093"/>
    </source>
</evidence>
<dbReference type="InterPro" id="IPR007785">
    <property type="entry name" value="Anamorsin"/>
</dbReference>
<dbReference type="OrthoDB" id="311633at2759"/>
<reference evidence="11" key="1">
    <citation type="submission" date="2021-05" db="EMBL/GenBank/DDBJ databases">
        <title>Encephalitozoon hellem ATCC 50604 Complete Genome.</title>
        <authorList>
            <person name="Mascarenhas dos Santos A.C."/>
            <person name="Julian A.T."/>
            <person name="Pombert J.-F."/>
        </authorList>
    </citation>
    <scope>NUCLEOTIDE SEQUENCE</scope>
    <source>
        <strain evidence="11">ATCC 50604</strain>
    </source>
</reference>
<keyword evidence="7" id="KW-0408">Iron</keyword>
<evidence type="ECO:0000256" key="6">
    <source>
        <dbReference type="ARBA" id="ARBA00022723"/>
    </source>
</evidence>
<dbReference type="GO" id="GO:0005737">
    <property type="term" value="C:cytoplasm"/>
    <property type="evidence" value="ECO:0007669"/>
    <property type="project" value="UniProtKB-SubCell"/>
</dbReference>
<keyword evidence="5" id="KW-0963">Cytoplasm</keyword>
<protein>
    <submittedName>
        <fullName evidence="11">FeS cluster assembly protein</fullName>
    </submittedName>
</protein>
<comment type="cofactor">
    <cofactor evidence="1">
        <name>[4Fe-4S] cluster</name>
        <dbReference type="ChEBI" id="CHEBI:49883"/>
    </cofactor>
</comment>
<keyword evidence="6" id="KW-0479">Metal-binding</keyword>
<evidence type="ECO:0000256" key="3">
    <source>
        <dbReference type="ARBA" id="ARBA00008169"/>
    </source>
</evidence>
<evidence type="ECO:0000256" key="7">
    <source>
        <dbReference type="ARBA" id="ARBA00023004"/>
    </source>
</evidence>
<name>A0A9Q9C319_ENCHE</name>